<protein>
    <submittedName>
        <fullName evidence="2">Uncharacterized protein</fullName>
    </submittedName>
</protein>
<feature type="compositionally biased region" description="Basic and acidic residues" evidence="1">
    <location>
        <begin position="122"/>
        <end position="139"/>
    </location>
</feature>
<proteinExistence type="predicted"/>
<feature type="region of interest" description="Disordered" evidence="1">
    <location>
        <begin position="122"/>
        <end position="197"/>
    </location>
</feature>
<accession>A0A1B6HST3</accession>
<reference evidence="2" key="1">
    <citation type="submission" date="2015-11" db="EMBL/GenBank/DDBJ databases">
        <title>De novo transcriptome assembly of four potential Pierce s Disease insect vectors from Arizona vineyards.</title>
        <authorList>
            <person name="Tassone E.E."/>
        </authorList>
    </citation>
    <scope>NUCLEOTIDE SEQUENCE</scope>
</reference>
<evidence type="ECO:0000313" key="2">
    <source>
        <dbReference type="EMBL" id="JAS77720.1"/>
    </source>
</evidence>
<dbReference type="AlphaFoldDB" id="A0A1B6HST3"/>
<organism evidence="2">
    <name type="scientific">Homalodisca liturata</name>
    <dbReference type="NCBI Taxonomy" id="320908"/>
    <lineage>
        <taxon>Eukaryota</taxon>
        <taxon>Metazoa</taxon>
        <taxon>Ecdysozoa</taxon>
        <taxon>Arthropoda</taxon>
        <taxon>Hexapoda</taxon>
        <taxon>Insecta</taxon>
        <taxon>Pterygota</taxon>
        <taxon>Neoptera</taxon>
        <taxon>Paraneoptera</taxon>
        <taxon>Hemiptera</taxon>
        <taxon>Auchenorrhyncha</taxon>
        <taxon>Membracoidea</taxon>
        <taxon>Cicadellidae</taxon>
        <taxon>Cicadellinae</taxon>
        <taxon>Proconiini</taxon>
        <taxon>Homalodisca</taxon>
    </lineage>
</organism>
<feature type="compositionally biased region" description="Polar residues" evidence="1">
    <location>
        <begin position="172"/>
        <end position="188"/>
    </location>
</feature>
<dbReference type="EMBL" id="GECU01029986">
    <property type="protein sequence ID" value="JAS77720.1"/>
    <property type="molecule type" value="Transcribed_RNA"/>
</dbReference>
<name>A0A1B6HST3_9HEMI</name>
<evidence type="ECO:0000256" key="1">
    <source>
        <dbReference type="SAM" id="MobiDB-lite"/>
    </source>
</evidence>
<gene>
    <name evidence="2" type="ORF">g.2846</name>
</gene>
<sequence>MRGSDWAAFYFLGTCGNFMESEIKTKKQTPTDLDLECLQQAVASGNLALDVSACSSCTTTIGDDLAVGSADVEVESMDTDPEACELDYKLKLPFKLHKQWVMEQKKADGTWLPDSEWRRLKGKKSANEGKNLRKQRELTPGKIVVANSTPSGKRGRSGGSSAEKPLPKRRPNTPQEQIEQTGNQNNPSGKEGVGDTFRKVLMGHKLALVPENFPEKR</sequence>